<reference evidence="6" key="1">
    <citation type="submission" date="2022-02" db="EMBL/GenBank/DDBJ databases">
        <title>Vibrio sp. nov., a new bacterium isolated from Bohai sea, China.</title>
        <authorList>
            <person name="Yuan Y."/>
        </authorList>
    </citation>
    <scope>NUCLEOTIDE SEQUENCE</scope>
    <source>
        <strain evidence="6">DBSS07</strain>
    </source>
</reference>
<proteinExistence type="predicted"/>
<keyword evidence="2" id="KW-0963">Cytoplasm</keyword>
<name>A0A9X3CD14_9VIBR</name>
<dbReference type="RefSeq" id="WP_252027722.1">
    <property type="nucleotide sequence ID" value="NZ_JAKRRX010000026.1"/>
</dbReference>
<gene>
    <name evidence="6" type="ORF">MD483_06650</name>
</gene>
<keyword evidence="6" id="KW-0282">Flagellum</keyword>
<sequence length="100" mass="11801">MIELQTIRDLDHQIRQILTLGDINPEEITKLVDNREQILQNVLDYIKVNPEFAKSEDWLSLMEETKQLVGQLQSETNQIGTELIKFRRGNKSVQQYKKFL</sequence>
<evidence type="ECO:0000256" key="4">
    <source>
        <dbReference type="ARBA" id="ARBA00023186"/>
    </source>
</evidence>
<dbReference type="EMBL" id="JAKRRX010000026">
    <property type="protein sequence ID" value="MCW8333501.1"/>
    <property type="molecule type" value="Genomic_DNA"/>
</dbReference>
<comment type="caution">
    <text evidence="6">The sequence shown here is derived from an EMBL/GenBank/DDBJ whole genome shotgun (WGS) entry which is preliminary data.</text>
</comment>
<accession>A0A9X3CD14</accession>
<dbReference type="Proteomes" id="UP001155586">
    <property type="component" value="Unassembled WGS sequence"/>
</dbReference>
<dbReference type="AlphaFoldDB" id="A0A9X3CD14"/>
<keyword evidence="6" id="KW-0969">Cilium</keyword>
<keyword evidence="3" id="KW-1005">Bacterial flagellum biogenesis</keyword>
<evidence type="ECO:0000256" key="3">
    <source>
        <dbReference type="ARBA" id="ARBA00022795"/>
    </source>
</evidence>
<evidence type="ECO:0000256" key="1">
    <source>
        <dbReference type="ARBA" id="ARBA00004514"/>
    </source>
</evidence>
<evidence type="ECO:0000256" key="2">
    <source>
        <dbReference type="ARBA" id="ARBA00022490"/>
    </source>
</evidence>
<comment type="subcellular location">
    <subcellularLocation>
        <location evidence="1">Cytoplasm</location>
        <location evidence="1">Cytosol</location>
    </subcellularLocation>
</comment>
<dbReference type="InterPro" id="IPR008622">
    <property type="entry name" value="FliT"/>
</dbReference>
<dbReference type="Pfam" id="PF05400">
    <property type="entry name" value="FliT"/>
    <property type="match status" value="1"/>
</dbReference>
<keyword evidence="6" id="KW-0966">Cell projection</keyword>
<evidence type="ECO:0000313" key="6">
    <source>
        <dbReference type="EMBL" id="MCW8333501.1"/>
    </source>
</evidence>
<keyword evidence="7" id="KW-1185">Reference proteome</keyword>
<evidence type="ECO:0000256" key="5">
    <source>
        <dbReference type="ARBA" id="ARBA00093797"/>
    </source>
</evidence>
<evidence type="ECO:0000313" key="7">
    <source>
        <dbReference type="Proteomes" id="UP001155586"/>
    </source>
</evidence>
<protein>
    <recommendedName>
        <fullName evidence="5">Flagellar protein FliT</fullName>
    </recommendedName>
</protein>
<keyword evidence="4" id="KW-0143">Chaperone</keyword>
<organism evidence="6 7">
    <name type="scientific">Vibrio paucivorans</name>
    <dbReference type="NCBI Taxonomy" id="2829489"/>
    <lineage>
        <taxon>Bacteria</taxon>
        <taxon>Pseudomonadati</taxon>
        <taxon>Pseudomonadota</taxon>
        <taxon>Gammaproteobacteria</taxon>
        <taxon>Vibrionales</taxon>
        <taxon>Vibrionaceae</taxon>
        <taxon>Vibrio</taxon>
    </lineage>
</organism>